<dbReference type="Pfam" id="PF01370">
    <property type="entry name" value="Epimerase"/>
    <property type="match status" value="2"/>
</dbReference>
<dbReference type="Gene3D" id="3.40.50.720">
    <property type="entry name" value="NAD(P)-binding Rossmann-like Domain"/>
    <property type="match status" value="1"/>
</dbReference>
<organism evidence="2 3">
    <name type="scientific">Trebonia kvetii</name>
    <dbReference type="NCBI Taxonomy" id="2480626"/>
    <lineage>
        <taxon>Bacteria</taxon>
        <taxon>Bacillati</taxon>
        <taxon>Actinomycetota</taxon>
        <taxon>Actinomycetes</taxon>
        <taxon>Streptosporangiales</taxon>
        <taxon>Treboniaceae</taxon>
        <taxon>Trebonia</taxon>
    </lineage>
</organism>
<dbReference type="AlphaFoldDB" id="A0A6P2BZD5"/>
<accession>A0A6P2BZD5</accession>
<protein>
    <submittedName>
        <fullName evidence="2">NAD-dependent epimerase/dehydratase family protein</fullName>
    </submittedName>
</protein>
<dbReference type="PANTHER" id="PTHR43245">
    <property type="entry name" value="BIFUNCTIONAL POLYMYXIN RESISTANCE PROTEIN ARNA"/>
    <property type="match status" value="1"/>
</dbReference>
<evidence type="ECO:0000259" key="1">
    <source>
        <dbReference type="Pfam" id="PF01370"/>
    </source>
</evidence>
<evidence type="ECO:0000313" key="2">
    <source>
        <dbReference type="EMBL" id="TVZ03555.1"/>
    </source>
</evidence>
<name>A0A6P2BZD5_9ACTN</name>
<dbReference type="OrthoDB" id="9801785at2"/>
<sequence>MRVLVTGGAGFIGSHVVEALTSAGHEVRVLDALLPCVHPGGIPPFSGDPGFEFVHGDVRDAQAVDAALRGVGAVCHLAAMVGLGVDFNDAPLYAGCNDLGTAVLLAAMARAGQDRLVLASSMVVYGEGRYSCTGSSCTGHGPAATPPPRLAADLDEGRFEPRCPRCGEPLAPELVPEDAPLGPRNVYADTKLAQEHLSASWARATGGQAVALRYHNVYGPGMPRDTPYAGVASFFRSSLEAGRAPRVFEDGAQRRDFVHVRDVAGATAAALEAVAGTGVHGGRGTLRAYNVGSGTPRTVGQLAAVLADSCGGPDPVVTGEYRLGDVRHITASSERIWRELGWRASVPFAAGVAEFASAPAGRAAFAGPVASASATAGAGADVAGLLFQISYAKRRATLDSGKRLTGQ</sequence>
<proteinExistence type="predicted"/>
<evidence type="ECO:0000313" key="3">
    <source>
        <dbReference type="Proteomes" id="UP000460272"/>
    </source>
</evidence>
<gene>
    <name evidence="2" type="ORF">EAS64_24600</name>
</gene>
<dbReference type="RefSeq" id="WP_145856435.1">
    <property type="nucleotide sequence ID" value="NZ_RPFW01000004.1"/>
</dbReference>
<dbReference type="PANTHER" id="PTHR43245:SF13">
    <property type="entry name" value="UDP-D-APIOSE_UDP-D-XYLOSE SYNTHASE 2"/>
    <property type="match status" value="1"/>
</dbReference>
<comment type="caution">
    <text evidence="2">The sequence shown here is derived from an EMBL/GenBank/DDBJ whole genome shotgun (WGS) entry which is preliminary data.</text>
</comment>
<dbReference type="InterPro" id="IPR036291">
    <property type="entry name" value="NAD(P)-bd_dom_sf"/>
</dbReference>
<keyword evidence="3" id="KW-1185">Reference proteome</keyword>
<dbReference type="EMBL" id="RPFW01000004">
    <property type="protein sequence ID" value="TVZ03555.1"/>
    <property type="molecule type" value="Genomic_DNA"/>
</dbReference>
<dbReference type="Proteomes" id="UP000460272">
    <property type="component" value="Unassembled WGS sequence"/>
</dbReference>
<reference evidence="2 3" key="1">
    <citation type="submission" date="2018-11" db="EMBL/GenBank/DDBJ databases">
        <title>Trebonia kvetii gen.nov., sp.nov., a novel acidophilic actinobacterium, and proposal of the new actinobacterial family Treboniaceae fam. nov.</title>
        <authorList>
            <person name="Rapoport D."/>
            <person name="Sagova-Mareckova M."/>
            <person name="Sedlacek I."/>
            <person name="Provaznik J."/>
            <person name="Kralova S."/>
            <person name="Pavlinic D."/>
            <person name="Benes V."/>
            <person name="Kopecky J."/>
        </authorList>
    </citation>
    <scope>NUCLEOTIDE SEQUENCE [LARGE SCALE GENOMIC DNA]</scope>
    <source>
        <strain evidence="2 3">15Tr583</strain>
    </source>
</reference>
<feature type="domain" description="NAD-dependent epimerase/dehydratase" evidence="1">
    <location>
        <begin position="3"/>
        <end position="130"/>
    </location>
</feature>
<dbReference type="InterPro" id="IPR001509">
    <property type="entry name" value="Epimerase_deHydtase"/>
</dbReference>
<feature type="domain" description="NAD-dependent epimerase/dehydratase" evidence="1">
    <location>
        <begin position="177"/>
        <end position="277"/>
    </location>
</feature>
<dbReference type="InterPro" id="IPR050177">
    <property type="entry name" value="Lipid_A_modif_metabolic_enz"/>
</dbReference>
<dbReference type="SUPFAM" id="SSF51735">
    <property type="entry name" value="NAD(P)-binding Rossmann-fold domains"/>
    <property type="match status" value="1"/>
</dbReference>